<dbReference type="GO" id="GO:0000307">
    <property type="term" value="C:cyclin-dependent protein kinase holoenzyme complex"/>
    <property type="evidence" value="ECO:0007669"/>
    <property type="project" value="TreeGrafter"/>
</dbReference>
<dbReference type="VEuPathDB" id="FungiDB:SAPIO_CDS2040"/>
<feature type="compositionally biased region" description="Polar residues" evidence="1">
    <location>
        <begin position="1"/>
        <end position="32"/>
    </location>
</feature>
<evidence type="ECO:0000313" key="2">
    <source>
        <dbReference type="EMBL" id="KEZ45252.1"/>
    </source>
</evidence>
<dbReference type="OrthoDB" id="244495at2759"/>
<dbReference type="EMBL" id="JOWA01000085">
    <property type="protein sequence ID" value="KEZ45252.1"/>
    <property type="molecule type" value="Genomic_DNA"/>
</dbReference>
<dbReference type="Proteomes" id="UP000028545">
    <property type="component" value="Unassembled WGS sequence"/>
</dbReference>
<dbReference type="Gene3D" id="1.10.472.10">
    <property type="entry name" value="Cyclin-like"/>
    <property type="match status" value="1"/>
</dbReference>
<feature type="compositionally biased region" description="Polar residues" evidence="1">
    <location>
        <begin position="57"/>
        <end position="66"/>
    </location>
</feature>
<proteinExistence type="predicted"/>
<dbReference type="Pfam" id="PF08613">
    <property type="entry name" value="Cyclin"/>
    <property type="match status" value="1"/>
</dbReference>
<dbReference type="GeneID" id="27721112"/>
<feature type="compositionally biased region" description="Polar residues" evidence="1">
    <location>
        <begin position="98"/>
        <end position="124"/>
    </location>
</feature>
<dbReference type="PANTHER" id="PTHR15615:SF118">
    <property type="entry name" value="CYCLIN, HYPOTHETICAL (EUROFUNG)"/>
    <property type="match status" value="1"/>
</dbReference>
<dbReference type="InterPro" id="IPR036915">
    <property type="entry name" value="Cyclin-like_sf"/>
</dbReference>
<dbReference type="KEGG" id="sapo:SAPIO_CDS2040"/>
<evidence type="ECO:0000313" key="3">
    <source>
        <dbReference type="Proteomes" id="UP000028545"/>
    </source>
</evidence>
<dbReference type="GO" id="GO:0016538">
    <property type="term" value="F:cyclin-dependent protein serine/threonine kinase regulator activity"/>
    <property type="evidence" value="ECO:0007669"/>
    <property type="project" value="TreeGrafter"/>
</dbReference>
<comment type="caution">
    <text evidence="2">The sequence shown here is derived from an EMBL/GenBank/DDBJ whole genome shotgun (WGS) entry which is preliminary data.</text>
</comment>
<dbReference type="SUPFAM" id="SSF47954">
    <property type="entry name" value="Cyclin-like"/>
    <property type="match status" value="1"/>
</dbReference>
<keyword evidence="3" id="KW-1185">Reference proteome</keyword>
<evidence type="ECO:0000256" key="1">
    <source>
        <dbReference type="SAM" id="MobiDB-lite"/>
    </source>
</evidence>
<protein>
    <submittedName>
        <fullName evidence="2">Cyclin-related 2</fullName>
    </submittedName>
</protein>
<dbReference type="AlphaFoldDB" id="A0A084GD40"/>
<organism evidence="2 3">
    <name type="scientific">Pseudallescheria apiosperma</name>
    <name type="common">Scedosporium apiospermum</name>
    <dbReference type="NCBI Taxonomy" id="563466"/>
    <lineage>
        <taxon>Eukaryota</taxon>
        <taxon>Fungi</taxon>
        <taxon>Dikarya</taxon>
        <taxon>Ascomycota</taxon>
        <taxon>Pezizomycotina</taxon>
        <taxon>Sordariomycetes</taxon>
        <taxon>Hypocreomycetidae</taxon>
        <taxon>Microascales</taxon>
        <taxon>Microascaceae</taxon>
        <taxon>Scedosporium</taxon>
    </lineage>
</organism>
<feature type="region of interest" description="Disordered" evidence="1">
    <location>
        <begin position="429"/>
        <end position="465"/>
    </location>
</feature>
<dbReference type="RefSeq" id="XP_016645051.1">
    <property type="nucleotide sequence ID" value="XM_016785173.1"/>
</dbReference>
<dbReference type="PANTHER" id="PTHR15615">
    <property type="match status" value="1"/>
</dbReference>
<accession>A0A084GD40</accession>
<reference evidence="2 3" key="1">
    <citation type="journal article" date="2014" name="Genome Announc.">
        <title>Draft genome sequence of the pathogenic fungus Scedosporium apiospermum.</title>
        <authorList>
            <person name="Vandeputte P."/>
            <person name="Ghamrawi S."/>
            <person name="Rechenmann M."/>
            <person name="Iltis A."/>
            <person name="Giraud S."/>
            <person name="Fleury M."/>
            <person name="Thornton C."/>
            <person name="Delhaes L."/>
            <person name="Meyer W."/>
            <person name="Papon N."/>
            <person name="Bouchara J.P."/>
        </authorList>
    </citation>
    <scope>NUCLEOTIDE SEQUENCE [LARGE SCALE GENOMIC DNA]</scope>
    <source>
        <strain evidence="2 3">IHEM 14462</strain>
    </source>
</reference>
<name>A0A084GD40_PSEDA</name>
<sequence>MCSITTDLPNINLPSPPAQTNWSCRQRATLSSKPPPSSNHYDSDSSRFLEGGGFQQGNGHSFSFSGLKTPPTDDMSAACHQPPLGYDTHAFPQVRPASESTVQAQRYRSYAPQQHQAPHTSRQPSRLPPLVHSDTPSSQAQLTPASSNSGQRSHPSAHTLLSNAQQRPRSTTPRTDVPITQSRTKESKALSLTGQSNELPDFICAQGGSLPDLVAQLTCFFWFEPIDVLKAAGKFRTNKTTVRRLSSESIPDATFTKWVNTILNTTQVTRNVILLALLFIYRLKTTNPTVRGRSGSEYRLLTVALMLGNKFLDDNTYTNKTWADVSYLSVSDIHLMEVEFLSNMRYSLMTTADEWDEWLDKMGSFHDYYEAALSLPAPTPLKLSIPSPTAPLYSSPLPSPTAYGNGMIPYAANGMPSANGHNWVPVSSPMGNRPNLKMTSTRKRSVDTDLTEPPAKRISHGPYSMPSIPRAPITSMNSVAIAPTAAESARRPAQVPTLTINTQAMPAQVPLQYGQAISTPTATQPSMSLPPLVPGVRAMATVYSQAPVTAPSLNPAAPSFAPQLPTPHSGMSGQTAYLVPQQPPAQQLQQMHQPQNQARHAPTMTFTTPTKTQSHAPHAGVYNSSPLSEAYHTPGIHTPISHSPSVYLQQRPSPYKPVRHVNTLLYPPPSASLEEYHLAVPPHQIHYHPLGRRNDLRTGIVPDFMPYRGGYQTPTPASEPRYQ</sequence>
<feature type="region of interest" description="Disordered" evidence="1">
    <location>
        <begin position="1"/>
        <end position="191"/>
    </location>
</feature>
<dbReference type="InterPro" id="IPR013922">
    <property type="entry name" value="Cyclin_PHO80-like"/>
</dbReference>
<dbReference type="CDD" id="cd20557">
    <property type="entry name" value="CYCLIN_ScPCL1-like"/>
    <property type="match status" value="1"/>
</dbReference>
<feature type="compositionally biased region" description="Polar residues" evidence="1">
    <location>
        <begin position="134"/>
        <end position="182"/>
    </location>
</feature>
<gene>
    <name evidence="2" type="ORF">SAPIO_CDS2040</name>
</gene>
<dbReference type="GO" id="GO:0005634">
    <property type="term" value="C:nucleus"/>
    <property type="evidence" value="ECO:0007669"/>
    <property type="project" value="TreeGrafter"/>
</dbReference>
<dbReference type="HOGENOM" id="CLU_013431_1_0_1"/>
<dbReference type="OMA" id="GFKKWVT"/>
<dbReference type="GO" id="GO:0019901">
    <property type="term" value="F:protein kinase binding"/>
    <property type="evidence" value="ECO:0007669"/>
    <property type="project" value="InterPro"/>
</dbReference>